<comment type="similarity">
    <text evidence="2 8">Belongs to the TCP-1 chaperonin family.</text>
</comment>
<proteinExistence type="inferred from homology"/>
<dbReference type="Gene3D" id="1.10.560.10">
    <property type="entry name" value="GroEL-like equatorial domain"/>
    <property type="match status" value="1"/>
</dbReference>
<evidence type="ECO:0000256" key="5">
    <source>
        <dbReference type="ARBA" id="ARBA00022741"/>
    </source>
</evidence>
<dbReference type="InterPro" id="IPR002194">
    <property type="entry name" value="Chaperonin_TCP-1_CS"/>
</dbReference>
<evidence type="ECO:0000256" key="3">
    <source>
        <dbReference type="ARBA" id="ARBA00016107"/>
    </source>
</evidence>
<evidence type="ECO:0000256" key="6">
    <source>
        <dbReference type="ARBA" id="ARBA00022840"/>
    </source>
</evidence>
<keyword evidence="7 8" id="KW-0143">Chaperone</keyword>
<dbReference type="GO" id="GO:0005524">
    <property type="term" value="F:ATP binding"/>
    <property type="evidence" value="ECO:0007669"/>
    <property type="project" value="UniProtKB-KW"/>
</dbReference>
<dbReference type="PRINTS" id="PR00304">
    <property type="entry name" value="TCOMPLEXTCP1"/>
</dbReference>
<keyword evidence="5 8" id="KW-0547">Nucleotide-binding</keyword>
<evidence type="ECO:0000313" key="10">
    <source>
        <dbReference type="EMBL" id="CAE0139024.1"/>
    </source>
</evidence>
<dbReference type="InterPro" id="IPR017998">
    <property type="entry name" value="Chaperone_TCP-1"/>
</dbReference>
<dbReference type="FunFam" id="3.50.7.10:FF:000010">
    <property type="entry name" value="T-complex protein 1 subunit delta"/>
    <property type="match status" value="1"/>
</dbReference>
<dbReference type="Pfam" id="PF00118">
    <property type="entry name" value="Cpn60_TCP1"/>
    <property type="match status" value="1"/>
</dbReference>
<dbReference type="GO" id="GO:0005737">
    <property type="term" value="C:cytoplasm"/>
    <property type="evidence" value="ECO:0007669"/>
    <property type="project" value="UniProtKB-SubCell"/>
</dbReference>
<dbReference type="InterPro" id="IPR002423">
    <property type="entry name" value="Cpn60/GroEL/TCP-1"/>
</dbReference>
<gene>
    <name evidence="10" type="ORF">HERI1096_LOCUS32546</name>
</gene>
<name>A0A7S3FBM3_9EUKA</name>
<comment type="subcellular location">
    <subcellularLocation>
        <location evidence="1">Cytoplasm</location>
    </subcellularLocation>
</comment>
<evidence type="ECO:0000256" key="8">
    <source>
        <dbReference type="RuleBase" id="RU004187"/>
    </source>
</evidence>
<dbReference type="PANTHER" id="PTHR11353">
    <property type="entry name" value="CHAPERONIN"/>
    <property type="match status" value="1"/>
</dbReference>
<dbReference type="NCBIfam" id="NF041083">
    <property type="entry name" value="thermosome_beta"/>
    <property type="match status" value="1"/>
</dbReference>
<evidence type="ECO:0000256" key="1">
    <source>
        <dbReference type="ARBA" id="ARBA00004496"/>
    </source>
</evidence>
<dbReference type="NCBIfam" id="TIGR02342">
    <property type="entry name" value="chap_CCT_delta"/>
    <property type="match status" value="1"/>
</dbReference>
<evidence type="ECO:0000256" key="2">
    <source>
        <dbReference type="ARBA" id="ARBA00008020"/>
    </source>
</evidence>
<dbReference type="GO" id="GO:0016887">
    <property type="term" value="F:ATP hydrolysis activity"/>
    <property type="evidence" value="ECO:0007669"/>
    <property type="project" value="InterPro"/>
</dbReference>
<dbReference type="AlphaFoldDB" id="A0A7S3FBM3"/>
<reference evidence="10" key="1">
    <citation type="submission" date="2021-01" db="EMBL/GenBank/DDBJ databases">
        <authorList>
            <person name="Corre E."/>
            <person name="Pelletier E."/>
            <person name="Niang G."/>
            <person name="Scheremetjew M."/>
            <person name="Finn R."/>
            <person name="Kale V."/>
            <person name="Holt S."/>
            <person name="Cochrane G."/>
            <person name="Meng A."/>
            <person name="Brown T."/>
            <person name="Cohen L."/>
        </authorList>
    </citation>
    <scope>NUCLEOTIDE SEQUENCE</scope>
    <source>
        <strain evidence="10">CCMP281</strain>
    </source>
</reference>
<protein>
    <recommendedName>
        <fullName evidence="3 9">T-complex protein 1 subunit delta</fullName>
    </recommendedName>
</protein>
<sequence>MDKMIQAGDGEVVITNDGATILKQMEVSHPTAKMLVDLSASQDIEAGDGTTTVTVLAGAILGAADQLLKKGIHPTVISEGFLQAARKSEEILQAMSKPVDLADRDELIKAAATSLNSKVISNNSTLLAPLAVDALLSIIDPLTATNVDLRDIAVVKKLGGTIDDTELVHGLVFTQKASHAAGGPTKVKDAKIGLIQFCLSAPKTDIEQNVVVSDYSQMDRILKEERKYILDMCKKISKSGCNVLLIQKSILRDAVNELSLHFLAKMKILVVKDVEREDIEFICKTCGCMPVANIDTFHAEKLGKAELVEEVSTSEGKIIKVTGVPNAGRTVTLLCKASNKLVLDESERSLHDALCVLRCLVKKRFLTPGGGAPEMQLAYQLGKWAQGLEGMVQYCVREFAQAMEVVPYTLAENAGLDAIQVVTELRNRHNEGESSVGINVRKGRVTNIYEENVVVPLLVHTSAITLATECVRLILKIDDIVVTR</sequence>
<dbReference type="PROSITE" id="PS00995">
    <property type="entry name" value="TCP1_3"/>
    <property type="match status" value="1"/>
</dbReference>
<dbReference type="NCBIfam" id="NF041082">
    <property type="entry name" value="thermosome_alpha"/>
    <property type="match status" value="1"/>
</dbReference>
<accession>A0A7S3FBM3</accession>
<dbReference type="InterPro" id="IPR027410">
    <property type="entry name" value="TCP-1-like_intermed_sf"/>
</dbReference>
<dbReference type="InterPro" id="IPR012717">
    <property type="entry name" value="Chap_CCT_delta"/>
</dbReference>
<keyword evidence="4" id="KW-0963">Cytoplasm</keyword>
<evidence type="ECO:0000256" key="9">
    <source>
        <dbReference type="RuleBase" id="RU004192"/>
    </source>
</evidence>
<dbReference type="CDD" id="cd03338">
    <property type="entry name" value="TCP1_delta"/>
    <property type="match status" value="1"/>
</dbReference>
<dbReference type="Gene3D" id="3.30.260.10">
    <property type="entry name" value="TCP-1-like chaperonin intermediate domain"/>
    <property type="match status" value="1"/>
</dbReference>
<evidence type="ECO:0000256" key="7">
    <source>
        <dbReference type="ARBA" id="ARBA00023186"/>
    </source>
</evidence>
<dbReference type="EMBL" id="HBHX01058941">
    <property type="protein sequence ID" value="CAE0139024.1"/>
    <property type="molecule type" value="Transcribed_RNA"/>
</dbReference>
<dbReference type="GO" id="GO:0051082">
    <property type="term" value="F:unfolded protein binding"/>
    <property type="evidence" value="ECO:0007669"/>
    <property type="project" value="InterPro"/>
</dbReference>
<dbReference type="InterPro" id="IPR027413">
    <property type="entry name" value="GROEL-like_equatorial_sf"/>
</dbReference>
<dbReference type="InterPro" id="IPR027409">
    <property type="entry name" value="GroEL-like_apical_dom_sf"/>
</dbReference>
<dbReference type="SUPFAM" id="SSF54849">
    <property type="entry name" value="GroEL-intermediate domain like"/>
    <property type="match status" value="1"/>
</dbReference>
<dbReference type="SUPFAM" id="SSF52029">
    <property type="entry name" value="GroEL apical domain-like"/>
    <property type="match status" value="1"/>
</dbReference>
<dbReference type="InterPro" id="IPR054827">
    <property type="entry name" value="thermosome_alpha"/>
</dbReference>
<dbReference type="PROSITE" id="PS00751">
    <property type="entry name" value="TCP1_2"/>
    <property type="match status" value="1"/>
</dbReference>
<dbReference type="Gene3D" id="3.50.7.10">
    <property type="entry name" value="GroEL"/>
    <property type="match status" value="1"/>
</dbReference>
<dbReference type="InterPro" id="IPR053374">
    <property type="entry name" value="TCP-1_chaperonin"/>
</dbReference>
<keyword evidence="6 8" id="KW-0067">ATP-binding</keyword>
<organism evidence="10">
    <name type="scientific">Haptolina ericina</name>
    <dbReference type="NCBI Taxonomy" id="156174"/>
    <lineage>
        <taxon>Eukaryota</taxon>
        <taxon>Haptista</taxon>
        <taxon>Haptophyta</taxon>
        <taxon>Prymnesiophyceae</taxon>
        <taxon>Prymnesiales</taxon>
        <taxon>Prymnesiaceae</taxon>
        <taxon>Haptolina</taxon>
    </lineage>
</organism>
<dbReference type="SUPFAM" id="SSF48592">
    <property type="entry name" value="GroEL equatorial domain-like"/>
    <property type="match status" value="1"/>
</dbReference>
<dbReference type="GO" id="GO:0140662">
    <property type="term" value="F:ATP-dependent protein folding chaperone"/>
    <property type="evidence" value="ECO:0007669"/>
    <property type="project" value="InterPro"/>
</dbReference>
<evidence type="ECO:0000256" key="4">
    <source>
        <dbReference type="ARBA" id="ARBA00022490"/>
    </source>
</evidence>